<dbReference type="Proteomes" id="UP000324222">
    <property type="component" value="Unassembled WGS sequence"/>
</dbReference>
<name>A0A5B7CQ53_PORTR</name>
<gene>
    <name evidence="1" type="ORF">E2C01_003434</name>
</gene>
<protein>
    <submittedName>
        <fullName evidence="1">Uncharacterized protein</fullName>
    </submittedName>
</protein>
<keyword evidence="2" id="KW-1185">Reference proteome</keyword>
<comment type="caution">
    <text evidence="1">The sequence shown here is derived from an EMBL/GenBank/DDBJ whole genome shotgun (WGS) entry which is preliminary data.</text>
</comment>
<reference evidence="1 2" key="1">
    <citation type="submission" date="2019-05" db="EMBL/GenBank/DDBJ databases">
        <title>Another draft genome of Portunus trituberculatus and its Hox gene families provides insights of decapod evolution.</title>
        <authorList>
            <person name="Jeong J.-H."/>
            <person name="Song I."/>
            <person name="Kim S."/>
            <person name="Choi T."/>
            <person name="Kim D."/>
            <person name="Ryu S."/>
            <person name="Kim W."/>
        </authorList>
    </citation>
    <scope>NUCLEOTIDE SEQUENCE [LARGE SCALE GENOMIC DNA]</scope>
    <source>
        <tissue evidence="1">Muscle</tissue>
    </source>
</reference>
<sequence length="179" mass="19223">MASRLPATATTEACQALAGRSAGSTRLLNIGGGGGGLGITCQPPPLPRKHSASKSCSNSIRLTRHQRKRMVAELNPFRCSNSHHWCDAFNHLHYPRADYSRASATWASACVLSPPSPGHSRWGPWTAGHCTEARSMLTYGDSIDVRLVSREGLATHAISDVPQLSRGITGTRCEGPHTR</sequence>
<accession>A0A5B7CQ53</accession>
<evidence type="ECO:0000313" key="2">
    <source>
        <dbReference type="Proteomes" id="UP000324222"/>
    </source>
</evidence>
<organism evidence="1 2">
    <name type="scientific">Portunus trituberculatus</name>
    <name type="common">Swimming crab</name>
    <name type="synonym">Neptunus trituberculatus</name>
    <dbReference type="NCBI Taxonomy" id="210409"/>
    <lineage>
        <taxon>Eukaryota</taxon>
        <taxon>Metazoa</taxon>
        <taxon>Ecdysozoa</taxon>
        <taxon>Arthropoda</taxon>
        <taxon>Crustacea</taxon>
        <taxon>Multicrustacea</taxon>
        <taxon>Malacostraca</taxon>
        <taxon>Eumalacostraca</taxon>
        <taxon>Eucarida</taxon>
        <taxon>Decapoda</taxon>
        <taxon>Pleocyemata</taxon>
        <taxon>Brachyura</taxon>
        <taxon>Eubrachyura</taxon>
        <taxon>Portunoidea</taxon>
        <taxon>Portunidae</taxon>
        <taxon>Portuninae</taxon>
        <taxon>Portunus</taxon>
    </lineage>
</organism>
<dbReference type="AlphaFoldDB" id="A0A5B7CQ53"/>
<evidence type="ECO:0000313" key="1">
    <source>
        <dbReference type="EMBL" id="MPC10794.1"/>
    </source>
</evidence>
<dbReference type="EMBL" id="VSRR010000131">
    <property type="protein sequence ID" value="MPC10794.1"/>
    <property type="molecule type" value="Genomic_DNA"/>
</dbReference>
<proteinExistence type="predicted"/>